<dbReference type="Pfam" id="PF17784">
    <property type="entry name" value="Sulfotransfer_4"/>
    <property type="match status" value="1"/>
</dbReference>
<dbReference type="InParanoid" id="H2Y851"/>
<reference evidence="2" key="1">
    <citation type="submission" date="2003-08" db="EMBL/GenBank/DDBJ databases">
        <authorList>
            <person name="Birren B."/>
            <person name="Nusbaum C."/>
            <person name="Abebe A."/>
            <person name="Abouelleil A."/>
            <person name="Adekoya E."/>
            <person name="Ait-zahra M."/>
            <person name="Allen N."/>
            <person name="Allen T."/>
            <person name="An P."/>
            <person name="Anderson M."/>
            <person name="Anderson S."/>
            <person name="Arachchi H."/>
            <person name="Armbruster J."/>
            <person name="Bachantsang P."/>
            <person name="Baldwin J."/>
            <person name="Barry A."/>
            <person name="Bayul T."/>
            <person name="Blitshsteyn B."/>
            <person name="Bloom T."/>
            <person name="Blye J."/>
            <person name="Boguslavskiy L."/>
            <person name="Borowsky M."/>
            <person name="Boukhgalter B."/>
            <person name="Brunache A."/>
            <person name="Butler J."/>
            <person name="Calixte N."/>
            <person name="Calvo S."/>
            <person name="Camarata J."/>
            <person name="Campo K."/>
            <person name="Chang J."/>
            <person name="Cheshatsang Y."/>
            <person name="Citroen M."/>
            <person name="Collymore A."/>
            <person name="Considine T."/>
            <person name="Cook A."/>
            <person name="Cooke P."/>
            <person name="Corum B."/>
            <person name="Cuomo C."/>
            <person name="David R."/>
            <person name="Dawoe T."/>
            <person name="Degray S."/>
            <person name="Dodge S."/>
            <person name="Dooley K."/>
            <person name="Dorje P."/>
            <person name="Dorjee K."/>
            <person name="Dorris L."/>
            <person name="Duffey N."/>
            <person name="Dupes A."/>
            <person name="Elkins T."/>
            <person name="Engels R."/>
            <person name="Erickson J."/>
            <person name="Farina A."/>
            <person name="Faro S."/>
            <person name="Ferreira P."/>
            <person name="Fischer H."/>
            <person name="Fitzgerald M."/>
            <person name="Foley K."/>
            <person name="Gage D."/>
            <person name="Galagan J."/>
            <person name="Gearin G."/>
            <person name="Gnerre S."/>
            <person name="Gnirke A."/>
            <person name="Goyette A."/>
            <person name="Graham J."/>
            <person name="Grandbois E."/>
            <person name="Gyaltsen K."/>
            <person name="Hafez N."/>
            <person name="Hagopian D."/>
            <person name="Hagos B."/>
            <person name="Hall J."/>
            <person name="Hatcher B."/>
            <person name="Heller A."/>
            <person name="Higgins H."/>
            <person name="Honan T."/>
            <person name="Horn A."/>
            <person name="Houde N."/>
            <person name="Hughes L."/>
            <person name="Hulme W."/>
            <person name="Husby E."/>
            <person name="Iliev I."/>
            <person name="Jaffe D."/>
            <person name="Jones C."/>
            <person name="Kamal M."/>
            <person name="Kamat A."/>
            <person name="Kamvysselis M."/>
            <person name="Karlsson E."/>
            <person name="Kells C."/>
            <person name="Kieu A."/>
            <person name="Kisner P."/>
            <person name="Kodira C."/>
            <person name="Kulbokas E."/>
            <person name="Labutti K."/>
            <person name="Lama D."/>
            <person name="Landers T."/>
            <person name="Leger J."/>
            <person name="Levine S."/>
            <person name="Lewis D."/>
            <person name="Lewis T."/>
            <person name="Lindblad-toh K."/>
            <person name="Liu X."/>
            <person name="Lokyitsang T."/>
            <person name="Lokyitsang Y."/>
            <person name="Lucien O."/>
            <person name="Lui A."/>
            <person name="Ma L.J."/>
            <person name="Mabbitt R."/>
            <person name="Macdonald J."/>
            <person name="Maclean C."/>
            <person name="Major J."/>
            <person name="Manning J."/>
            <person name="Marabella R."/>
            <person name="Maru K."/>
            <person name="Matthews C."/>
            <person name="Mauceli E."/>
            <person name="Mccarthy M."/>
            <person name="Mcdonough S."/>
            <person name="Mcghee T."/>
            <person name="Meldrim J."/>
            <person name="Meneus L."/>
            <person name="Mesirov J."/>
            <person name="Mihalev A."/>
            <person name="Mihova T."/>
            <person name="Mikkelsen T."/>
            <person name="Mlenga V."/>
            <person name="Moru K."/>
            <person name="Mozes J."/>
            <person name="Mulrain L."/>
            <person name="Munson G."/>
            <person name="Naylor J."/>
            <person name="Newes C."/>
            <person name="Nguyen C."/>
            <person name="Nguyen N."/>
            <person name="Nguyen T."/>
            <person name="Nicol R."/>
            <person name="Nielsen C."/>
            <person name="Nizzari M."/>
            <person name="Norbu C."/>
            <person name="Norbu N."/>
            <person name="O'donnell P."/>
            <person name="Okoawo O."/>
            <person name="O'leary S."/>
            <person name="Omotosho B."/>
            <person name="O'neill K."/>
            <person name="Osman S."/>
            <person name="Parker S."/>
            <person name="Perrin D."/>
            <person name="Phunkhang P."/>
            <person name="Piqani B."/>
            <person name="Purcell S."/>
            <person name="Rachupka T."/>
            <person name="Ramasamy U."/>
            <person name="Rameau R."/>
            <person name="Ray V."/>
            <person name="Raymond C."/>
            <person name="Retta R."/>
            <person name="Richardson S."/>
            <person name="Rise C."/>
            <person name="Rodriguez J."/>
            <person name="Rogers J."/>
            <person name="Rogov P."/>
            <person name="Rutman M."/>
            <person name="Schupbach R."/>
            <person name="Seaman C."/>
            <person name="Settipalli S."/>
            <person name="Sharpe T."/>
            <person name="Sheridan J."/>
            <person name="Sherpa N."/>
            <person name="Shi J."/>
            <person name="Smirnov S."/>
            <person name="Smith C."/>
            <person name="Sougnez C."/>
            <person name="Spencer B."/>
            <person name="Stalker J."/>
            <person name="Stange-thomann N."/>
            <person name="Stavropoulos S."/>
            <person name="Stetson K."/>
            <person name="Stone C."/>
            <person name="Stone S."/>
            <person name="Stubbs M."/>
            <person name="Talamas J."/>
            <person name="Tchuinga P."/>
            <person name="Tenzing P."/>
            <person name="Tesfaye S."/>
            <person name="Theodore J."/>
            <person name="Thoulutsang Y."/>
            <person name="Topham K."/>
            <person name="Towey S."/>
            <person name="Tsamla T."/>
            <person name="Tsomo N."/>
            <person name="Vallee D."/>
            <person name="Vassiliev H."/>
            <person name="Venkataraman V."/>
            <person name="Vinson J."/>
            <person name="Vo A."/>
            <person name="Wade C."/>
            <person name="Wang S."/>
            <person name="Wangchuk T."/>
            <person name="Wangdi T."/>
            <person name="Whittaker C."/>
            <person name="Wilkinson J."/>
            <person name="Wu Y."/>
            <person name="Wyman D."/>
            <person name="Yadav S."/>
            <person name="Yang S."/>
            <person name="Yang X."/>
            <person name="Yeager S."/>
            <person name="Yee E."/>
            <person name="Young G."/>
            <person name="Zainoun J."/>
            <person name="Zembeck L."/>
            <person name="Zimmer A."/>
            <person name="Zody M."/>
            <person name="Lander E."/>
        </authorList>
    </citation>
    <scope>NUCLEOTIDE SEQUENCE [LARGE SCALE GENOMIC DNA]</scope>
</reference>
<accession>H2Y851</accession>
<reference evidence="1" key="3">
    <citation type="submission" date="2025-09" db="UniProtKB">
        <authorList>
            <consortium name="Ensembl"/>
        </authorList>
    </citation>
    <scope>IDENTIFICATION</scope>
</reference>
<dbReference type="Gene3D" id="3.40.50.300">
    <property type="entry name" value="P-loop containing nucleotide triphosphate hydrolases"/>
    <property type="match status" value="1"/>
</dbReference>
<dbReference type="PANTHER" id="PTHR36978">
    <property type="entry name" value="P-LOOP CONTAINING NUCLEOTIDE TRIPHOSPHATE HYDROLASE"/>
    <property type="match status" value="1"/>
</dbReference>
<dbReference type="InterPro" id="IPR040632">
    <property type="entry name" value="Sulfotransfer_4"/>
</dbReference>
<organism evidence="1 2">
    <name type="scientific">Ciona savignyi</name>
    <name type="common">Pacific transparent sea squirt</name>
    <dbReference type="NCBI Taxonomy" id="51511"/>
    <lineage>
        <taxon>Eukaryota</taxon>
        <taxon>Metazoa</taxon>
        <taxon>Chordata</taxon>
        <taxon>Tunicata</taxon>
        <taxon>Ascidiacea</taxon>
        <taxon>Phlebobranchia</taxon>
        <taxon>Cionidae</taxon>
        <taxon>Ciona</taxon>
    </lineage>
</organism>
<evidence type="ECO:0000313" key="1">
    <source>
        <dbReference type="Ensembl" id="ENSCSAVP00000001499.1"/>
    </source>
</evidence>
<dbReference type="AlphaFoldDB" id="H2Y851"/>
<dbReference type="Ensembl" id="ENSCSAVT00000001519.1">
    <property type="protein sequence ID" value="ENSCSAVP00000001499.1"/>
    <property type="gene ID" value="ENSCSAVG00000000853.1"/>
</dbReference>
<dbReference type="PANTHER" id="PTHR36978:SF4">
    <property type="entry name" value="P-LOOP CONTAINING NUCLEOSIDE TRIPHOSPHATE HYDROLASE PROTEIN"/>
    <property type="match status" value="1"/>
</dbReference>
<name>H2Y851_CIOSA</name>
<evidence type="ECO:0000313" key="2">
    <source>
        <dbReference type="Proteomes" id="UP000007875"/>
    </source>
</evidence>
<keyword evidence="2" id="KW-1185">Reference proteome</keyword>
<dbReference type="SUPFAM" id="SSF52540">
    <property type="entry name" value="P-loop containing nucleoside triphosphate hydrolases"/>
    <property type="match status" value="1"/>
</dbReference>
<protein>
    <recommendedName>
        <fullName evidence="3">Sulfotransferase</fullName>
    </recommendedName>
</protein>
<dbReference type="HOGENOM" id="CLU_061199_2_2_1"/>
<dbReference type="OMA" id="REHANWD"/>
<reference evidence="1" key="2">
    <citation type="submission" date="2025-08" db="UniProtKB">
        <authorList>
            <consortium name="Ensembl"/>
        </authorList>
    </citation>
    <scope>IDENTIFICATION</scope>
</reference>
<dbReference type="Proteomes" id="UP000007875">
    <property type="component" value="Unassembled WGS sequence"/>
</dbReference>
<evidence type="ECO:0008006" key="3">
    <source>
        <dbReference type="Google" id="ProtNLM"/>
    </source>
</evidence>
<sequence length="158" mass="18883">MKIIVAGLPKTGTKTMHAACNILGYKVFDIMDHFEHHCEHWHRFWDGKGQVEDFKEMYKDVEVGVDGPMFFYWEEILKAFPDMKIILTIRDEDAWWKSIRNQINIILSNTAYRVMTTISPTGRRYNNFVNRLVKTEFGIPMNEIQWKREFRHSNSYVM</sequence>
<dbReference type="InterPro" id="IPR027417">
    <property type="entry name" value="P-loop_NTPase"/>
</dbReference>
<dbReference type="GeneTree" id="ENSGT00940000163713"/>
<proteinExistence type="predicted"/>